<evidence type="ECO:0000256" key="3">
    <source>
        <dbReference type="ARBA" id="ARBA00022806"/>
    </source>
</evidence>
<feature type="compositionally biased region" description="Basic and acidic residues" evidence="8">
    <location>
        <begin position="9"/>
        <end position="18"/>
    </location>
</feature>
<dbReference type="PROSITE" id="PS51194">
    <property type="entry name" value="HELICASE_CTER"/>
    <property type="match status" value="1"/>
</dbReference>
<comment type="domain">
    <text evidence="7">The Q motif is unique to and characteristic of the DEAD box family of RNA helicases and controls ATP binding and hydrolysis.</text>
</comment>
<comment type="function">
    <text evidence="7">RNA helicase.</text>
</comment>
<dbReference type="GO" id="GO:0003724">
    <property type="term" value="F:RNA helicase activity"/>
    <property type="evidence" value="ECO:0007669"/>
    <property type="project" value="UniProtKB-EC"/>
</dbReference>
<dbReference type="InterPro" id="IPR001650">
    <property type="entry name" value="Helicase_C-like"/>
</dbReference>
<evidence type="ECO:0000256" key="1">
    <source>
        <dbReference type="ARBA" id="ARBA00022741"/>
    </source>
</evidence>
<feature type="region of interest" description="Disordered" evidence="8">
    <location>
        <begin position="596"/>
        <end position="616"/>
    </location>
</feature>
<dbReference type="EMBL" id="JANEYG010000003">
    <property type="protein sequence ID" value="KAJ8924518.1"/>
    <property type="molecule type" value="Genomic_DNA"/>
</dbReference>
<dbReference type="SUPFAM" id="SSF52540">
    <property type="entry name" value="P-loop containing nucleoside triphosphate hydrolases"/>
    <property type="match status" value="1"/>
</dbReference>
<evidence type="ECO:0000259" key="9">
    <source>
        <dbReference type="PROSITE" id="PS51192"/>
    </source>
</evidence>
<evidence type="ECO:0000256" key="5">
    <source>
        <dbReference type="ARBA" id="ARBA00022884"/>
    </source>
</evidence>
<keyword evidence="3 6" id="KW-0347">Helicase</keyword>
<organism evidence="11 12">
    <name type="scientific">Exocentrus adspersus</name>
    <dbReference type="NCBI Taxonomy" id="1586481"/>
    <lineage>
        <taxon>Eukaryota</taxon>
        <taxon>Metazoa</taxon>
        <taxon>Ecdysozoa</taxon>
        <taxon>Arthropoda</taxon>
        <taxon>Hexapoda</taxon>
        <taxon>Insecta</taxon>
        <taxon>Pterygota</taxon>
        <taxon>Neoptera</taxon>
        <taxon>Endopterygota</taxon>
        <taxon>Coleoptera</taxon>
        <taxon>Polyphaga</taxon>
        <taxon>Cucujiformia</taxon>
        <taxon>Chrysomeloidea</taxon>
        <taxon>Cerambycidae</taxon>
        <taxon>Lamiinae</taxon>
        <taxon>Acanthocinini</taxon>
        <taxon>Exocentrus</taxon>
    </lineage>
</organism>
<dbReference type="InterPro" id="IPR027417">
    <property type="entry name" value="P-loop_NTPase"/>
</dbReference>
<keyword evidence="5 7" id="KW-0694">RNA-binding</keyword>
<accession>A0AAV8WD72</accession>
<comment type="caution">
    <text evidence="11">The sequence shown here is derived from an EMBL/GenBank/DDBJ whole genome shotgun (WGS) entry which is preliminary data.</text>
</comment>
<evidence type="ECO:0000256" key="2">
    <source>
        <dbReference type="ARBA" id="ARBA00022801"/>
    </source>
</evidence>
<keyword evidence="4 6" id="KW-0067">ATP-binding</keyword>
<dbReference type="Proteomes" id="UP001159042">
    <property type="component" value="Unassembled WGS sequence"/>
</dbReference>
<keyword evidence="2 6" id="KW-0378">Hydrolase</keyword>
<dbReference type="InterPro" id="IPR000629">
    <property type="entry name" value="RNA-helicase_DEAD-box_CS"/>
</dbReference>
<feature type="domain" description="Helicase ATP-binding" evidence="9">
    <location>
        <begin position="197"/>
        <end position="392"/>
    </location>
</feature>
<evidence type="ECO:0000256" key="8">
    <source>
        <dbReference type="SAM" id="MobiDB-lite"/>
    </source>
</evidence>
<dbReference type="GO" id="GO:0003723">
    <property type="term" value="F:RNA binding"/>
    <property type="evidence" value="ECO:0007669"/>
    <property type="project" value="UniProtKB-UniRule"/>
</dbReference>
<evidence type="ECO:0000256" key="4">
    <source>
        <dbReference type="ARBA" id="ARBA00022840"/>
    </source>
</evidence>
<dbReference type="InterPro" id="IPR011545">
    <property type="entry name" value="DEAD/DEAH_box_helicase_dom"/>
</dbReference>
<comment type="catalytic activity">
    <reaction evidence="7">
        <text>ATP + H2O = ADP + phosphate + H(+)</text>
        <dbReference type="Rhea" id="RHEA:13065"/>
        <dbReference type="ChEBI" id="CHEBI:15377"/>
        <dbReference type="ChEBI" id="CHEBI:15378"/>
        <dbReference type="ChEBI" id="CHEBI:30616"/>
        <dbReference type="ChEBI" id="CHEBI:43474"/>
        <dbReference type="ChEBI" id="CHEBI:456216"/>
        <dbReference type="EC" id="3.6.4.13"/>
    </reaction>
</comment>
<dbReference type="AlphaFoldDB" id="A0AAV8WD72"/>
<evidence type="ECO:0000259" key="10">
    <source>
        <dbReference type="PROSITE" id="PS51194"/>
    </source>
</evidence>
<dbReference type="EC" id="3.6.4.13" evidence="7"/>
<dbReference type="PROSITE" id="PS51192">
    <property type="entry name" value="HELICASE_ATP_BIND_1"/>
    <property type="match status" value="1"/>
</dbReference>
<evidence type="ECO:0000313" key="11">
    <source>
        <dbReference type="EMBL" id="KAJ8924518.1"/>
    </source>
</evidence>
<dbReference type="CDD" id="cd18787">
    <property type="entry name" value="SF2_C_DEAD"/>
    <property type="match status" value="1"/>
</dbReference>
<dbReference type="Gene3D" id="3.40.50.300">
    <property type="entry name" value="P-loop containing nucleotide triphosphate hydrolases"/>
    <property type="match status" value="2"/>
</dbReference>
<comment type="similarity">
    <text evidence="6">Belongs to the DEAD box helicase family.</text>
</comment>
<sequence>MDLFVLNRHRGDNEDEKIPSASSEQSKLNKILQRVEKNRRNRSKRKEREKLAKAAKQRTREARQIKRELKAKIIPVPENTTDEFTDQTVFEEAATSEQSTKLEGNNKKWKPDSKGLEGFTVLGEASLVKKQKVKRVLPKWLLNPTVIPSNPDGLPTAISDIKKLDEGICKLLSDNGVEKFFPVQAVVIPYLLRAIANSCVISPCDICVSAPTGSGKTLAYALPVIQALKKYIAKKIRALVILPTQDLATQVFKVFKTYSQGTRIDVGLVTGKNAFQVEQNQLIAENKAFGLLSKVDILVCTPGRLVDHLKLTKGFDLHELEFLIIDEADRVLENVQNDWLYHLEKHLSEEAEQSSAIAVRRTRPPQKLLFSATLSQDPEKLQKLSLFQPRLFTYDSPDAANTSEHFIGKYTTPKELIEKYVVTSLALKPLVLYKLINSEKLNKCIIFTHSVDSTHRLAILLRALFKDELKVEEISSSLQGNSRTALIEKFTNKEIDLLVCTDALARGIDIPQVQCVISYSAPKYLKTYIHRAGRTARAGEAGLAVTLLHKPQLSKFKAMLEQAGKTNVEELFISAEDLEPLEKQYEESLNELKQSIEKEGKMLKKNKSPKTRKGNK</sequence>
<dbReference type="GO" id="GO:0005524">
    <property type="term" value="F:ATP binding"/>
    <property type="evidence" value="ECO:0007669"/>
    <property type="project" value="UniProtKB-UniRule"/>
</dbReference>
<dbReference type="InterPro" id="IPR014001">
    <property type="entry name" value="Helicase_ATP-bd"/>
</dbReference>
<proteinExistence type="inferred from homology"/>
<feature type="compositionally biased region" description="Basic and acidic residues" evidence="8">
    <location>
        <begin position="46"/>
        <end position="61"/>
    </location>
</feature>
<dbReference type="PROSITE" id="PS00039">
    <property type="entry name" value="DEAD_ATP_HELICASE"/>
    <property type="match status" value="1"/>
</dbReference>
<dbReference type="Pfam" id="PF00270">
    <property type="entry name" value="DEAD"/>
    <property type="match status" value="1"/>
</dbReference>
<name>A0AAV8WD72_9CUCU</name>
<feature type="compositionally biased region" description="Basic residues" evidence="8">
    <location>
        <begin position="603"/>
        <end position="616"/>
    </location>
</feature>
<evidence type="ECO:0000313" key="12">
    <source>
        <dbReference type="Proteomes" id="UP001159042"/>
    </source>
</evidence>
<dbReference type="GO" id="GO:0016787">
    <property type="term" value="F:hydrolase activity"/>
    <property type="evidence" value="ECO:0007669"/>
    <property type="project" value="UniProtKB-KW"/>
</dbReference>
<gene>
    <name evidence="11" type="ORF">NQ315_007316</name>
</gene>
<feature type="domain" description="Helicase C-terminal" evidence="10">
    <location>
        <begin position="431"/>
        <end position="579"/>
    </location>
</feature>
<dbReference type="SMART" id="SM00490">
    <property type="entry name" value="HELICc"/>
    <property type="match status" value="1"/>
</dbReference>
<dbReference type="Pfam" id="PF00271">
    <property type="entry name" value="Helicase_C"/>
    <property type="match status" value="1"/>
</dbReference>
<evidence type="ECO:0000256" key="7">
    <source>
        <dbReference type="RuleBase" id="RU365068"/>
    </source>
</evidence>
<evidence type="ECO:0000256" key="6">
    <source>
        <dbReference type="RuleBase" id="RU000492"/>
    </source>
</evidence>
<keyword evidence="1 6" id="KW-0547">Nucleotide-binding</keyword>
<protein>
    <recommendedName>
        <fullName evidence="7">ATP-dependent RNA helicase</fullName>
        <ecNumber evidence="7">3.6.4.13</ecNumber>
    </recommendedName>
</protein>
<keyword evidence="12" id="KW-1185">Reference proteome</keyword>
<dbReference type="CDD" id="cd17956">
    <property type="entry name" value="DEADc_DDX51"/>
    <property type="match status" value="1"/>
</dbReference>
<dbReference type="PANTHER" id="PTHR24031">
    <property type="entry name" value="RNA HELICASE"/>
    <property type="match status" value="1"/>
</dbReference>
<dbReference type="SMART" id="SM00487">
    <property type="entry name" value="DEXDc"/>
    <property type="match status" value="1"/>
</dbReference>
<feature type="region of interest" description="Disordered" evidence="8">
    <location>
        <begin position="1"/>
        <end position="61"/>
    </location>
</feature>
<reference evidence="11 12" key="1">
    <citation type="journal article" date="2023" name="Insect Mol. Biol.">
        <title>Genome sequencing provides insights into the evolution of gene families encoding plant cell wall-degrading enzymes in longhorned beetles.</title>
        <authorList>
            <person name="Shin N.R."/>
            <person name="Okamura Y."/>
            <person name="Kirsch R."/>
            <person name="Pauchet Y."/>
        </authorList>
    </citation>
    <scope>NUCLEOTIDE SEQUENCE [LARGE SCALE GENOMIC DNA]</scope>
    <source>
        <strain evidence="11">EAD_L_NR</strain>
    </source>
</reference>